<keyword evidence="4" id="KW-1185">Reference proteome</keyword>
<dbReference type="Gene3D" id="3.40.50.2300">
    <property type="match status" value="1"/>
</dbReference>
<reference evidence="3 4" key="1">
    <citation type="submission" date="2023-11" db="EMBL/GenBank/DDBJ databases">
        <title>MicrobeMod: A computational toolkit for identifying prokaryotic methylation and restriction-modification with nanopore sequencing.</title>
        <authorList>
            <person name="Crits-Christoph A."/>
            <person name="Kang S.C."/>
            <person name="Lee H."/>
            <person name="Ostrov N."/>
        </authorList>
    </citation>
    <scope>NUCLEOTIDE SEQUENCE [LARGE SCALE GENOMIC DNA]</scope>
    <source>
        <strain evidence="3 4">ATCC 49870</strain>
    </source>
</reference>
<accession>A0ABZ0YYX0</accession>
<name>A0ABZ0YYX0_9GAMM</name>
<feature type="domain" description="HTH luxR-type" evidence="2">
    <location>
        <begin position="119"/>
        <end position="184"/>
    </location>
</feature>
<dbReference type="Proteomes" id="UP001327459">
    <property type="component" value="Chromosome"/>
</dbReference>
<dbReference type="PROSITE" id="PS50043">
    <property type="entry name" value="HTH_LUXR_2"/>
    <property type="match status" value="1"/>
</dbReference>
<dbReference type="PROSITE" id="PS00622">
    <property type="entry name" value="HTH_LUXR_1"/>
    <property type="match status" value="1"/>
</dbReference>
<evidence type="ECO:0000259" key="2">
    <source>
        <dbReference type="PROSITE" id="PS50043"/>
    </source>
</evidence>
<organism evidence="3 4">
    <name type="scientific">Guyparkeria halophila</name>
    <dbReference type="NCBI Taxonomy" id="47960"/>
    <lineage>
        <taxon>Bacteria</taxon>
        <taxon>Pseudomonadati</taxon>
        <taxon>Pseudomonadota</taxon>
        <taxon>Gammaproteobacteria</taxon>
        <taxon>Chromatiales</taxon>
        <taxon>Thioalkalibacteraceae</taxon>
        <taxon>Guyparkeria</taxon>
    </lineage>
</organism>
<dbReference type="PANTHER" id="PTHR43214">
    <property type="entry name" value="TWO-COMPONENT RESPONSE REGULATOR"/>
    <property type="match status" value="1"/>
</dbReference>
<keyword evidence="1" id="KW-0238">DNA-binding</keyword>
<dbReference type="InterPro" id="IPR000792">
    <property type="entry name" value="Tscrpt_reg_LuxR_C"/>
</dbReference>
<dbReference type="InterPro" id="IPR039420">
    <property type="entry name" value="WalR-like"/>
</dbReference>
<dbReference type="PRINTS" id="PR00038">
    <property type="entry name" value="HTHLUXR"/>
</dbReference>
<dbReference type="SUPFAM" id="SSF46894">
    <property type="entry name" value="C-terminal effector domain of the bipartite response regulators"/>
    <property type="match status" value="1"/>
</dbReference>
<dbReference type="RefSeq" id="WP_322522200.1">
    <property type="nucleotide sequence ID" value="NZ_CP140153.1"/>
</dbReference>
<dbReference type="Gene3D" id="1.10.10.10">
    <property type="entry name" value="Winged helix-like DNA-binding domain superfamily/Winged helix DNA-binding domain"/>
    <property type="match status" value="1"/>
</dbReference>
<dbReference type="PANTHER" id="PTHR43214:SF38">
    <property type="entry name" value="NITRATE_NITRITE RESPONSE REGULATOR PROTEIN NARL"/>
    <property type="match status" value="1"/>
</dbReference>
<dbReference type="CDD" id="cd06170">
    <property type="entry name" value="LuxR_C_like"/>
    <property type="match status" value="1"/>
</dbReference>
<dbReference type="InterPro" id="IPR036388">
    <property type="entry name" value="WH-like_DNA-bd_sf"/>
</dbReference>
<proteinExistence type="predicted"/>
<sequence length="191" mass="20342">MVDSTQSLGGLIQSEPAAGLTVAWVLTGLPAWERVIEGLVDQRASVIAMSRQPDMNEFRTALGHGARGYVHAVSPPDLLTQAAQAVLSGGMWLPAEVVNGVVRVLSTSLDGDADVTRAGDTLLASLTERESAVAEAVASGLSNKEVARRLEITERTVKAHLGSAFRKLGVRDRMQLMVRLRMATEGKRDVG</sequence>
<evidence type="ECO:0000313" key="4">
    <source>
        <dbReference type="Proteomes" id="UP001327459"/>
    </source>
</evidence>
<evidence type="ECO:0000313" key="3">
    <source>
        <dbReference type="EMBL" id="WQH17228.1"/>
    </source>
</evidence>
<gene>
    <name evidence="3" type="ORF">SR882_04820</name>
</gene>
<evidence type="ECO:0000256" key="1">
    <source>
        <dbReference type="ARBA" id="ARBA00023125"/>
    </source>
</evidence>
<dbReference type="SMART" id="SM00421">
    <property type="entry name" value="HTH_LUXR"/>
    <property type="match status" value="1"/>
</dbReference>
<protein>
    <submittedName>
        <fullName evidence="3">Response regulator transcription factor</fullName>
    </submittedName>
</protein>
<dbReference type="EMBL" id="CP140153">
    <property type="protein sequence ID" value="WQH17228.1"/>
    <property type="molecule type" value="Genomic_DNA"/>
</dbReference>
<dbReference type="Pfam" id="PF00196">
    <property type="entry name" value="GerE"/>
    <property type="match status" value="1"/>
</dbReference>
<dbReference type="InterPro" id="IPR016032">
    <property type="entry name" value="Sig_transdc_resp-reg_C-effctor"/>
</dbReference>